<gene>
    <name evidence="1" type="ORF">CSSPJE1EN2_LOCUS4255</name>
</gene>
<sequence length="333" mass="36800">MPNTAKASADGVLYKELQYRAASPLEHQLECLDVLTKVERTWLQRFTAKMSSSLRPLVRQGSILSEDLMADESKWRSTESATLDRVQKGLGDLRNSLIKQSADEALFKKKSIQKFDLKCLTSKGASAWVTGIAGMDLGKEESLSCTLDGLTSASVDYATIRRWMSDGAWCPNVTTLALCSADWSGSKKKSLWIVTEVLYATKFIVEGRSGLLARVNAKIPMGVPGLKVGGDFTVKYVNDNAVELKAKRNKHFIIAYRTMRVDYSPDGTVLAVRAPGDTGLRGDDDYPYESNLKLMEEDIFELDEDGDTVPIPLLTPTKEELDDLKQTVANSRA</sequence>
<name>A0ABP1AFE5_9BRYO</name>
<accession>A0ABP1AFE5</accession>
<organism evidence="1 2">
    <name type="scientific">Sphagnum jensenii</name>
    <dbReference type="NCBI Taxonomy" id="128206"/>
    <lineage>
        <taxon>Eukaryota</taxon>
        <taxon>Viridiplantae</taxon>
        <taxon>Streptophyta</taxon>
        <taxon>Embryophyta</taxon>
        <taxon>Bryophyta</taxon>
        <taxon>Sphagnophytina</taxon>
        <taxon>Sphagnopsida</taxon>
        <taxon>Sphagnales</taxon>
        <taxon>Sphagnaceae</taxon>
        <taxon>Sphagnum</taxon>
    </lineage>
</organism>
<proteinExistence type="predicted"/>
<protein>
    <submittedName>
        <fullName evidence="1">Uncharacterized protein</fullName>
    </submittedName>
</protein>
<reference evidence="1" key="1">
    <citation type="submission" date="2024-03" db="EMBL/GenBank/DDBJ databases">
        <authorList>
            <consortium name="ELIXIR-Norway"/>
            <consortium name="Elixir Norway"/>
        </authorList>
    </citation>
    <scope>NUCLEOTIDE SEQUENCE</scope>
</reference>
<evidence type="ECO:0000313" key="1">
    <source>
        <dbReference type="EMBL" id="CAK9861260.1"/>
    </source>
</evidence>
<dbReference type="EMBL" id="OZ023712">
    <property type="protein sequence ID" value="CAK9861260.1"/>
    <property type="molecule type" value="Genomic_DNA"/>
</dbReference>
<dbReference type="Proteomes" id="UP001497522">
    <property type="component" value="Chromosome 11"/>
</dbReference>
<keyword evidence="2" id="KW-1185">Reference proteome</keyword>
<evidence type="ECO:0000313" key="2">
    <source>
        <dbReference type="Proteomes" id="UP001497522"/>
    </source>
</evidence>